<organism evidence="2 3">
    <name type="scientific">Metabacillus rhizolycopersici</name>
    <dbReference type="NCBI Taxonomy" id="2875709"/>
    <lineage>
        <taxon>Bacteria</taxon>
        <taxon>Bacillati</taxon>
        <taxon>Bacillota</taxon>
        <taxon>Bacilli</taxon>
        <taxon>Bacillales</taxon>
        <taxon>Bacillaceae</taxon>
        <taxon>Metabacillus</taxon>
    </lineage>
</organism>
<name>A0ABS7V0P3_9BACI</name>
<comment type="caution">
    <text evidence="2">The sequence shown here is derived from an EMBL/GenBank/DDBJ whole genome shotgun (WGS) entry which is preliminary data.</text>
</comment>
<keyword evidence="3" id="KW-1185">Reference proteome</keyword>
<dbReference type="EMBL" id="JAIQUM010000147">
    <property type="protein sequence ID" value="MBZ5753745.1"/>
    <property type="molecule type" value="Genomic_DNA"/>
</dbReference>
<gene>
    <name evidence="2" type="ORF">K9V48_26905</name>
</gene>
<proteinExistence type="predicted"/>
<feature type="compositionally biased region" description="Basic and acidic residues" evidence="1">
    <location>
        <begin position="1"/>
        <end position="16"/>
    </location>
</feature>
<reference evidence="2" key="1">
    <citation type="submission" date="2024-05" db="EMBL/GenBank/DDBJ databases">
        <title>Metabacillus sp. nov., isolated from the rhizosphere soil of tomato plants.</title>
        <authorList>
            <person name="Ma R."/>
        </authorList>
    </citation>
    <scope>NUCLEOTIDE SEQUENCE</scope>
    <source>
        <strain evidence="2">DBTR6</strain>
    </source>
</reference>
<dbReference type="Proteomes" id="UP001165287">
    <property type="component" value="Unassembled WGS sequence"/>
</dbReference>
<feature type="region of interest" description="Disordered" evidence="1">
    <location>
        <begin position="1"/>
        <end position="28"/>
    </location>
</feature>
<sequence>MNIPYSRKEETNEKKNKPNQSKNTLGVDIDEQVMNGMYGMIESNFEDPNSEGN</sequence>
<dbReference type="RefSeq" id="WP_224142150.1">
    <property type="nucleotide sequence ID" value="NZ_JAIQUM010000147.1"/>
</dbReference>
<protein>
    <submittedName>
        <fullName evidence="2">DUF4021 domain-containing protein</fullName>
    </submittedName>
</protein>
<evidence type="ECO:0000313" key="2">
    <source>
        <dbReference type="EMBL" id="MBZ5753745.1"/>
    </source>
</evidence>
<accession>A0ABS7V0P3</accession>
<evidence type="ECO:0000313" key="3">
    <source>
        <dbReference type="Proteomes" id="UP001165287"/>
    </source>
</evidence>
<dbReference type="InterPro" id="IPR025094">
    <property type="entry name" value="DUF4021"/>
</dbReference>
<dbReference type="Pfam" id="PF13213">
    <property type="entry name" value="DUF4021"/>
    <property type="match status" value="1"/>
</dbReference>
<evidence type="ECO:0000256" key="1">
    <source>
        <dbReference type="SAM" id="MobiDB-lite"/>
    </source>
</evidence>